<evidence type="ECO:0000313" key="5">
    <source>
        <dbReference type="EMBL" id="VDI72010.1"/>
    </source>
</evidence>
<dbReference type="Pfam" id="PF08477">
    <property type="entry name" value="Roc"/>
    <property type="match status" value="1"/>
</dbReference>
<name>A0A8B6H0N1_MYTGA</name>
<gene>
    <name evidence="5" type="ORF">MGAL_10B051283</name>
</gene>
<evidence type="ECO:0000259" key="4">
    <source>
        <dbReference type="PROSITE" id="PS51424"/>
    </source>
</evidence>
<dbReference type="PROSITE" id="PS50835">
    <property type="entry name" value="IG_LIKE"/>
    <property type="match status" value="1"/>
</dbReference>
<dbReference type="SUPFAM" id="SSF52540">
    <property type="entry name" value="P-loop containing nucleoside triphosphate hydrolases"/>
    <property type="match status" value="1"/>
</dbReference>
<dbReference type="PRINTS" id="PR00449">
    <property type="entry name" value="RASTRNSFRMNG"/>
</dbReference>
<dbReference type="OrthoDB" id="6133052at2759"/>
<dbReference type="SMART" id="SM00409">
    <property type="entry name" value="IG"/>
    <property type="match status" value="2"/>
</dbReference>
<dbReference type="PROSITE" id="PS00675">
    <property type="entry name" value="SIGMA54_INTERACT_1"/>
    <property type="match status" value="1"/>
</dbReference>
<dbReference type="InterPro" id="IPR007110">
    <property type="entry name" value="Ig-like_dom"/>
</dbReference>
<protein>
    <recommendedName>
        <fullName evidence="7">Ig-like domain-containing protein</fullName>
    </recommendedName>
</protein>
<dbReference type="InterPro" id="IPR025662">
    <property type="entry name" value="Sigma_54_int_dom_ATP-bd_1"/>
</dbReference>
<organism evidence="5 6">
    <name type="scientific">Mytilus galloprovincialis</name>
    <name type="common">Mediterranean mussel</name>
    <dbReference type="NCBI Taxonomy" id="29158"/>
    <lineage>
        <taxon>Eukaryota</taxon>
        <taxon>Metazoa</taxon>
        <taxon>Spiralia</taxon>
        <taxon>Lophotrochozoa</taxon>
        <taxon>Mollusca</taxon>
        <taxon>Bivalvia</taxon>
        <taxon>Autobranchia</taxon>
        <taxon>Pteriomorphia</taxon>
        <taxon>Mytilida</taxon>
        <taxon>Mytiloidea</taxon>
        <taxon>Mytilidae</taxon>
        <taxon>Mytilinae</taxon>
        <taxon>Mytilus</taxon>
    </lineage>
</organism>
<sequence length="335" mass="38444">MFTSSFDQIYCIEGEELQLKCSVYSASIQVDWFKDNSNRKKADKIERNESISIDHNGKDHVLTIQNTKITDSGQYIVIAGNVRKQFPVTVNAFFQLPLKDKTIMEGLDVNFECKAEKPFPITWFKDNMLINDSSKFKIEILHNKVHKLTIRTTTVEDKGTYRIQLKDKTDITCCGDLEVKEMPDAVKQMSDHDRNIFLKAAQSGTAVRYYIRIMIVGESGVGKTCLLRRLMKEQICDVRSTDGIHIEVKQCKINLQTQKWILTSDEDFSKTANQNEEFADCGFWDFAGQKEFYATHQTFLSTNAIYLLVVDISKECAGKTHKDMIEDEFYKVGGN</sequence>
<dbReference type="EMBL" id="UYJE01009282">
    <property type="protein sequence ID" value="VDI72010.1"/>
    <property type="molecule type" value="Genomic_DNA"/>
</dbReference>
<evidence type="ECO:0000256" key="1">
    <source>
        <dbReference type="ARBA" id="ARBA00022737"/>
    </source>
</evidence>
<reference evidence="5" key="1">
    <citation type="submission" date="2018-11" db="EMBL/GenBank/DDBJ databases">
        <authorList>
            <person name="Alioto T."/>
            <person name="Alioto T."/>
        </authorList>
    </citation>
    <scope>NUCLEOTIDE SEQUENCE</scope>
</reference>
<dbReference type="GO" id="GO:0000166">
    <property type="term" value="F:nucleotide binding"/>
    <property type="evidence" value="ECO:0007669"/>
    <property type="project" value="UniProtKB-KW"/>
</dbReference>
<dbReference type="InterPro" id="IPR050964">
    <property type="entry name" value="Striated_Muscle_Regulatory"/>
</dbReference>
<dbReference type="PANTHER" id="PTHR13817:SF73">
    <property type="entry name" value="FIBRONECTIN TYPE-III DOMAIN-CONTAINING PROTEIN"/>
    <property type="match status" value="1"/>
</dbReference>
<evidence type="ECO:0000313" key="6">
    <source>
        <dbReference type="Proteomes" id="UP000596742"/>
    </source>
</evidence>
<evidence type="ECO:0008006" key="7">
    <source>
        <dbReference type="Google" id="ProtNLM"/>
    </source>
</evidence>
<dbReference type="CDD" id="cd00096">
    <property type="entry name" value="Ig"/>
    <property type="match status" value="2"/>
</dbReference>
<dbReference type="SUPFAM" id="SSF48726">
    <property type="entry name" value="Immunoglobulin"/>
    <property type="match status" value="2"/>
</dbReference>
<dbReference type="Gene3D" id="2.60.40.10">
    <property type="entry name" value="Immunoglobulins"/>
    <property type="match status" value="2"/>
</dbReference>
<keyword evidence="6" id="KW-1185">Reference proteome</keyword>
<evidence type="ECO:0000256" key="2">
    <source>
        <dbReference type="ARBA" id="ARBA00022741"/>
    </source>
</evidence>
<proteinExistence type="predicted"/>
<accession>A0A8B6H0N1</accession>
<comment type="caution">
    <text evidence="5">The sequence shown here is derived from an EMBL/GenBank/DDBJ whole genome shotgun (WGS) entry which is preliminary data.</text>
</comment>
<feature type="domain" description="Roc" evidence="4">
    <location>
        <begin position="204"/>
        <end position="335"/>
    </location>
</feature>
<dbReference type="InterPro" id="IPR020859">
    <property type="entry name" value="ROC"/>
</dbReference>
<dbReference type="PANTHER" id="PTHR13817">
    <property type="entry name" value="TITIN"/>
    <property type="match status" value="1"/>
</dbReference>
<dbReference type="InterPro" id="IPR036179">
    <property type="entry name" value="Ig-like_dom_sf"/>
</dbReference>
<dbReference type="Gene3D" id="3.40.50.300">
    <property type="entry name" value="P-loop containing nucleotide triphosphate hydrolases"/>
    <property type="match status" value="1"/>
</dbReference>
<dbReference type="Proteomes" id="UP000596742">
    <property type="component" value="Unassembled WGS sequence"/>
</dbReference>
<dbReference type="InterPro" id="IPR027417">
    <property type="entry name" value="P-loop_NTPase"/>
</dbReference>
<dbReference type="InterPro" id="IPR013783">
    <property type="entry name" value="Ig-like_fold"/>
</dbReference>
<keyword evidence="1" id="KW-0677">Repeat</keyword>
<keyword evidence="2" id="KW-0547">Nucleotide-binding</keyword>
<feature type="domain" description="Ig-like" evidence="3">
    <location>
        <begin position="13"/>
        <end position="89"/>
    </location>
</feature>
<dbReference type="InterPro" id="IPR013098">
    <property type="entry name" value="Ig_I-set"/>
</dbReference>
<dbReference type="AlphaFoldDB" id="A0A8B6H0N1"/>
<evidence type="ECO:0000259" key="3">
    <source>
        <dbReference type="PROSITE" id="PS50835"/>
    </source>
</evidence>
<dbReference type="Pfam" id="PF07679">
    <property type="entry name" value="I-set"/>
    <property type="match status" value="2"/>
</dbReference>
<dbReference type="InterPro" id="IPR003599">
    <property type="entry name" value="Ig_sub"/>
</dbReference>
<dbReference type="PROSITE" id="PS51424">
    <property type="entry name" value="ROC"/>
    <property type="match status" value="1"/>
</dbReference>